<evidence type="ECO:0000256" key="7">
    <source>
        <dbReference type="SAM" id="MobiDB-lite"/>
    </source>
</evidence>
<feature type="transmembrane region" description="Helical" evidence="8">
    <location>
        <begin position="12"/>
        <end position="34"/>
    </location>
</feature>
<keyword evidence="5 8" id="KW-0472">Membrane</keyword>
<evidence type="ECO:0000256" key="1">
    <source>
        <dbReference type="ARBA" id="ARBA00004141"/>
    </source>
</evidence>
<protein>
    <submittedName>
        <fullName evidence="9">Uncharacterized protein</fullName>
    </submittedName>
</protein>
<accession>A0AAW1QWE9</accession>
<evidence type="ECO:0000256" key="6">
    <source>
        <dbReference type="ARBA" id="ARBA00023315"/>
    </source>
</evidence>
<dbReference type="GO" id="GO:0019432">
    <property type="term" value="P:triglyceride biosynthetic process"/>
    <property type="evidence" value="ECO:0007669"/>
    <property type="project" value="TreeGrafter"/>
</dbReference>
<dbReference type="EMBL" id="JALJOU010000072">
    <property type="protein sequence ID" value="KAK9825653.1"/>
    <property type="molecule type" value="Genomic_DNA"/>
</dbReference>
<evidence type="ECO:0000313" key="10">
    <source>
        <dbReference type="Proteomes" id="UP001445335"/>
    </source>
</evidence>
<sequence>MQWEADAAAKAGVTLSLLRFAIAFFTSVLVGALYPHVPSVKGKHIYNLVTGFALLYYVFGSSTLLLLVPAVLTYIIMLGVRESCATLVWLLVFGIMVACHVLNQSGDTWRLGEVDFTGAMMVATLKLISTAVCYQDGLASPEELKPYQRAHRLERLPSPLEGLSYLFAGGNLLAGPHFELSDYLAFVERRGAWDPSAPRPPPSGAWVGIVRMAKAVACLGIYLWLGQLLPPAVVQGAWYASASIPLRAVTMWAAVVIYRFKYYFAWSVSEAALIFSGFCYNGLDSAGRARWDRFANTRIRRVEFSTNPAELPAHWNTCTGNWLRQYVYERLTPKGKKPSFKTLLSTQLVAGVWHGLFPGYALFFASSAFLFESGKVIYRYERSLPPRYAWLARWPPWLAVKWAFTALVLNYMAISFLLLDFWPSIRAWADVNLLGHILVLSILLVAKAMPPRRPRLPAPAAPDAGAKSEPSSAGLIDGADSRGAAAAGAVAGVATVPTENGAAKHTGADAKQDTCPAPASDGGKKTL</sequence>
<feature type="transmembrane region" description="Helical" evidence="8">
    <location>
        <begin position="237"/>
        <end position="258"/>
    </location>
</feature>
<feature type="transmembrane region" description="Helical" evidence="8">
    <location>
        <begin position="425"/>
        <end position="446"/>
    </location>
</feature>
<keyword evidence="4 8" id="KW-1133">Transmembrane helix</keyword>
<keyword evidence="10" id="KW-1185">Reference proteome</keyword>
<dbReference type="Proteomes" id="UP001445335">
    <property type="component" value="Unassembled WGS sequence"/>
</dbReference>
<evidence type="ECO:0000256" key="8">
    <source>
        <dbReference type="SAM" id="Phobius"/>
    </source>
</evidence>
<dbReference type="GO" id="GO:0005783">
    <property type="term" value="C:endoplasmic reticulum"/>
    <property type="evidence" value="ECO:0007669"/>
    <property type="project" value="TreeGrafter"/>
</dbReference>
<feature type="transmembrane region" description="Helical" evidence="8">
    <location>
        <begin position="399"/>
        <end position="419"/>
    </location>
</feature>
<feature type="region of interest" description="Disordered" evidence="7">
    <location>
        <begin position="501"/>
        <end position="527"/>
    </location>
</feature>
<feature type="region of interest" description="Disordered" evidence="7">
    <location>
        <begin position="456"/>
        <end position="479"/>
    </location>
</feature>
<feature type="transmembrane region" description="Helical" evidence="8">
    <location>
        <begin position="54"/>
        <end position="77"/>
    </location>
</feature>
<feature type="transmembrane region" description="Helical" evidence="8">
    <location>
        <begin position="84"/>
        <end position="103"/>
    </location>
</feature>
<proteinExistence type="predicted"/>
<dbReference type="PANTHER" id="PTHR13906">
    <property type="entry name" value="PORCUPINE"/>
    <property type="match status" value="1"/>
</dbReference>
<dbReference type="AlphaFoldDB" id="A0AAW1QWE9"/>
<dbReference type="GO" id="GO:0016020">
    <property type="term" value="C:membrane"/>
    <property type="evidence" value="ECO:0007669"/>
    <property type="project" value="UniProtKB-SubCell"/>
</dbReference>
<dbReference type="InterPro" id="IPR049941">
    <property type="entry name" value="LPLAT_7/PORCN-like"/>
</dbReference>
<name>A0AAW1QWE9_9CHLO</name>
<keyword evidence="6" id="KW-0012">Acyltransferase</keyword>
<dbReference type="GO" id="GO:0008654">
    <property type="term" value="P:phospholipid biosynthetic process"/>
    <property type="evidence" value="ECO:0007669"/>
    <property type="project" value="TreeGrafter"/>
</dbReference>
<evidence type="ECO:0000256" key="3">
    <source>
        <dbReference type="ARBA" id="ARBA00022692"/>
    </source>
</evidence>
<evidence type="ECO:0000313" key="9">
    <source>
        <dbReference type="EMBL" id="KAK9825653.1"/>
    </source>
</evidence>
<organism evidence="9 10">
    <name type="scientific">Elliptochloris bilobata</name>
    <dbReference type="NCBI Taxonomy" id="381761"/>
    <lineage>
        <taxon>Eukaryota</taxon>
        <taxon>Viridiplantae</taxon>
        <taxon>Chlorophyta</taxon>
        <taxon>core chlorophytes</taxon>
        <taxon>Trebouxiophyceae</taxon>
        <taxon>Trebouxiophyceae incertae sedis</taxon>
        <taxon>Elliptochloris clade</taxon>
        <taxon>Elliptochloris</taxon>
    </lineage>
</organism>
<keyword evidence="2" id="KW-0808">Transferase</keyword>
<keyword evidence="3 8" id="KW-0812">Transmembrane</keyword>
<dbReference type="Pfam" id="PF03062">
    <property type="entry name" value="MBOAT"/>
    <property type="match status" value="1"/>
</dbReference>
<evidence type="ECO:0000256" key="4">
    <source>
        <dbReference type="ARBA" id="ARBA00022989"/>
    </source>
</evidence>
<evidence type="ECO:0000256" key="2">
    <source>
        <dbReference type="ARBA" id="ARBA00022679"/>
    </source>
</evidence>
<dbReference type="GO" id="GO:0030258">
    <property type="term" value="P:lipid modification"/>
    <property type="evidence" value="ECO:0007669"/>
    <property type="project" value="TreeGrafter"/>
</dbReference>
<feature type="transmembrane region" description="Helical" evidence="8">
    <location>
        <begin position="205"/>
        <end position="225"/>
    </location>
</feature>
<evidence type="ECO:0000256" key="5">
    <source>
        <dbReference type="ARBA" id="ARBA00023136"/>
    </source>
</evidence>
<dbReference type="GO" id="GO:0016746">
    <property type="term" value="F:acyltransferase activity"/>
    <property type="evidence" value="ECO:0007669"/>
    <property type="project" value="UniProtKB-KW"/>
</dbReference>
<dbReference type="PANTHER" id="PTHR13906:SF4">
    <property type="entry name" value="LYSOPHOSPHOLIPID ACYLTRANSFERASE 6"/>
    <property type="match status" value="1"/>
</dbReference>
<reference evidence="9 10" key="1">
    <citation type="journal article" date="2024" name="Nat. Commun.">
        <title>Phylogenomics reveals the evolutionary origins of lichenization in chlorophyte algae.</title>
        <authorList>
            <person name="Puginier C."/>
            <person name="Libourel C."/>
            <person name="Otte J."/>
            <person name="Skaloud P."/>
            <person name="Haon M."/>
            <person name="Grisel S."/>
            <person name="Petersen M."/>
            <person name="Berrin J.G."/>
            <person name="Delaux P.M."/>
            <person name="Dal Grande F."/>
            <person name="Keller J."/>
        </authorList>
    </citation>
    <scope>NUCLEOTIDE SEQUENCE [LARGE SCALE GENOMIC DNA]</scope>
    <source>
        <strain evidence="9 10">SAG 245.80</strain>
    </source>
</reference>
<comment type="subcellular location">
    <subcellularLocation>
        <location evidence="1">Membrane</location>
        <topology evidence="1">Multi-pass membrane protein</topology>
    </subcellularLocation>
</comment>
<dbReference type="InterPro" id="IPR004299">
    <property type="entry name" value="MBOAT_fam"/>
</dbReference>
<feature type="transmembrane region" description="Helical" evidence="8">
    <location>
        <begin position="360"/>
        <end position="378"/>
    </location>
</feature>
<gene>
    <name evidence="9" type="ORF">WJX81_005648</name>
</gene>
<comment type="caution">
    <text evidence="9">The sequence shown here is derived from an EMBL/GenBank/DDBJ whole genome shotgun (WGS) entry which is preliminary data.</text>
</comment>